<proteinExistence type="predicted"/>
<evidence type="ECO:0000313" key="1">
    <source>
        <dbReference type="EMBL" id="WXB07155.1"/>
    </source>
</evidence>
<gene>
    <name evidence="1" type="ORF">LVJ94_07890</name>
</gene>
<evidence type="ECO:0000313" key="2">
    <source>
        <dbReference type="Proteomes" id="UP001374803"/>
    </source>
</evidence>
<keyword evidence="2" id="KW-1185">Reference proteome</keyword>
<organism evidence="1 2">
    <name type="scientific">Pendulispora rubella</name>
    <dbReference type="NCBI Taxonomy" id="2741070"/>
    <lineage>
        <taxon>Bacteria</taxon>
        <taxon>Pseudomonadati</taxon>
        <taxon>Myxococcota</taxon>
        <taxon>Myxococcia</taxon>
        <taxon>Myxococcales</taxon>
        <taxon>Sorangiineae</taxon>
        <taxon>Pendulisporaceae</taxon>
        <taxon>Pendulispora</taxon>
    </lineage>
</organism>
<dbReference type="EMBL" id="CP089983">
    <property type="protein sequence ID" value="WXB07155.1"/>
    <property type="molecule type" value="Genomic_DNA"/>
</dbReference>
<reference evidence="1" key="1">
    <citation type="submission" date="2021-12" db="EMBL/GenBank/DDBJ databases">
        <title>Discovery of the Pendulisporaceae a myxobacterial family with distinct sporulation behavior and unique specialized metabolism.</title>
        <authorList>
            <person name="Garcia R."/>
            <person name="Popoff A."/>
            <person name="Bader C.D."/>
            <person name="Loehr J."/>
            <person name="Walesch S."/>
            <person name="Walt C."/>
            <person name="Boldt J."/>
            <person name="Bunk B."/>
            <person name="Haeckl F.J.F.P.J."/>
            <person name="Gunesch A.P."/>
            <person name="Birkelbach J."/>
            <person name="Nuebel U."/>
            <person name="Pietschmann T."/>
            <person name="Bach T."/>
            <person name="Mueller R."/>
        </authorList>
    </citation>
    <scope>NUCLEOTIDE SEQUENCE</scope>
    <source>
        <strain evidence="1">MSr11367</strain>
    </source>
</reference>
<accession>A0ABZ2LDB3</accession>
<protein>
    <submittedName>
        <fullName evidence="1">Uncharacterized protein</fullName>
    </submittedName>
</protein>
<dbReference type="Proteomes" id="UP001374803">
    <property type="component" value="Chromosome"/>
</dbReference>
<dbReference type="RefSeq" id="WP_394836815.1">
    <property type="nucleotide sequence ID" value="NZ_CP089929.1"/>
</dbReference>
<name>A0ABZ2LDB3_9BACT</name>
<sequence>MTSLDRGTSVPACMQVPDWLVGTNAAVTRSVAATARKWAREYFLSGQLPELQLVDPAGLPLLVFSSSDLRPTQRAARLFAVVNFQIRADDVLGPGRHRDFLDAFESHTGQSAWGTFDNVMSGRWPSTFDVVRRRLEQVQPQLETLASTMVVDVGYQARPASVVLESTLNETLTYWDAGEGSPLPERVATALKRMDASSPEEVRERVVSCIMTAAQAIRRVQNREWFTPDRVRDYLTTLGTDAYDALTGCMGNEVASEVYAIDRGVADGEG</sequence>